<reference evidence="3 4" key="1">
    <citation type="submission" date="2014-11" db="EMBL/GenBank/DDBJ databases">
        <title>Genetic blueprint of the zoonotic pathogen Toxocara canis.</title>
        <authorList>
            <person name="Zhu X.-Q."/>
            <person name="Korhonen P.K."/>
            <person name="Cai H."/>
            <person name="Young N.D."/>
            <person name="Nejsum P."/>
            <person name="von Samson-Himmelstjerna G."/>
            <person name="Boag P.R."/>
            <person name="Tan P."/>
            <person name="Li Q."/>
            <person name="Min J."/>
            <person name="Yang Y."/>
            <person name="Wang X."/>
            <person name="Fang X."/>
            <person name="Hall R.S."/>
            <person name="Hofmann A."/>
            <person name="Sternberg P.W."/>
            <person name="Jex A.R."/>
            <person name="Gasser R.B."/>
        </authorList>
    </citation>
    <scope>NUCLEOTIDE SEQUENCE [LARGE SCALE GENOMIC DNA]</scope>
    <source>
        <strain evidence="3">PN_DK_2014</strain>
    </source>
</reference>
<dbReference type="SMART" id="SM00404">
    <property type="entry name" value="PTPc_motif"/>
    <property type="match status" value="1"/>
</dbReference>
<dbReference type="InterPro" id="IPR003595">
    <property type="entry name" value="Tyr_Pase_cat"/>
</dbReference>
<accession>A0A0B2UQE2</accession>
<protein>
    <submittedName>
        <fullName evidence="3">Receptor-type tyrosine-protein phosphatase beta</fullName>
    </submittedName>
</protein>
<evidence type="ECO:0000259" key="2">
    <source>
        <dbReference type="PROSITE" id="PS50056"/>
    </source>
</evidence>
<dbReference type="Gene3D" id="3.90.190.10">
    <property type="entry name" value="Protein tyrosine phosphatase superfamily"/>
    <property type="match status" value="1"/>
</dbReference>
<keyword evidence="3" id="KW-0675">Receptor</keyword>
<feature type="domain" description="Tyrosine specific protein phosphatases" evidence="2">
    <location>
        <begin position="25"/>
        <end position="98"/>
    </location>
</feature>
<dbReference type="Pfam" id="PF00102">
    <property type="entry name" value="Y_phosphatase"/>
    <property type="match status" value="1"/>
</dbReference>
<dbReference type="GO" id="GO:0004725">
    <property type="term" value="F:protein tyrosine phosphatase activity"/>
    <property type="evidence" value="ECO:0007669"/>
    <property type="project" value="InterPro"/>
</dbReference>
<dbReference type="Proteomes" id="UP000031036">
    <property type="component" value="Unassembled WGS sequence"/>
</dbReference>
<name>A0A0B2UQE2_TOXCA</name>
<dbReference type="OrthoDB" id="8609993at2759"/>
<proteinExistence type="predicted"/>
<comment type="caution">
    <text evidence="3">The sequence shown here is derived from an EMBL/GenBank/DDBJ whole genome shotgun (WGS) entry which is preliminary data.</text>
</comment>
<evidence type="ECO:0000313" key="3">
    <source>
        <dbReference type="EMBL" id="KHN71459.1"/>
    </source>
</evidence>
<dbReference type="CDD" id="cd00047">
    <property type="entry name" value="PTPc"/>
    <property type="match status" value="1"/>
</dbReference>
<gene>
    <name evidence="3" type="primary">Ptprb</name>
    <name evidence="3" type="ORF">Tcan_02249</name>
</gene>
<dbReference type="InterPro" id="IPR052782">
    <property type="entry name" value="Oocyte-zygote_transition_reg"/>
</dbReference>
<keyword evidence="4" id="KW-1185">Reference proteome</keyword>
<dbReference type="InterPro" id="IPR029021">
    <property type="entry name" value="Prot-tyrosine_phosphatase-like"/>
</dbReference>
<dbReference type="AlphaFoldDB" id="A0A0B2UQE2"/>
<organism evidence="3 4">
    <name type="scientific">Toxocara canis</name>
    <name type="common">Canine roundworm</name>
    <dbReference type="NCBI Taxonomy" id="6265"/>
    <lineage>
        <taxon>Eukaryota</taxon>
        <taxon>Metazoa</taxon>
        <taxon>Ecdysozoa</taxon>
        <taxon>Nematoda</taxon>
        <taxon>Chromadorea</taxon>
        <taxon>Rhabditida</taxon>
        <taxon>Spirurina</taxon>
        <taxon>Ascaridomorpha</taxon>
        <taxon>Ascaridoidea</taxon>
        <taxon>Toxocaridae</taxon>
        <taxon>Toxocara</taxon>
    </lineage>
</organism>
<evidence type="ECO:0000313" key="4">
    <source>
        <dbReference type="Proteomes" id="UP000031036"/>
    </source>
</evidence>
<dbReference type="InterPro" id="IPR016130">
    <property type="entry name" value="Tyr_Pase_AS"/>
</dbReference>
<dbReference type="SUPFAM" id="SSF52799">
    <property type="entry name" value="(Phosphotyrosine protein) phosphatases II"/>
    <property type="match status" value="1"/>
</dbReference>
<dbReference type="EMBL" id="JPKZ01022166">
    <property type="protein sequence ID" value="KHN71459.1"/>
    <property type="molecule type" value="Genomic_DNA"/>
</dbReference>
<dbReference type="InterPro" id="IPR000242">
    <property type="entry name" value="PTP_cat"/>
</dbReference>
<dbReference type="PROSITE" id="PS50056">
    <property type="entry name" value="TYR_PHOSPHATASE_2"/>
    <property type="match status" value="1"/>
</dbReference>
<sequence>MRETFFQTEHILYSGWPDHSVPESISVCKEVRSLVHKYAEKKPTVVHCGAGIGRTGAYVAVEMALYRLERKEMVVMSELIKDLREQRMGAIQNDQQYLFVFRMVIEVLLSEDLLVKNQRVIDFIKEYDDLIKRKRLERAKKSRN</sequence>
<dbReference type="PANTHER" id="PTHR46163">
    <property type="entry name" value="TYROSINE-PROTEIN PHOSPHATASE-RELATED"/>
    <property type="match status" value="1"/>
</dbReference>
<dbReference type="PRINTS" id="PR00700">
    <property type="entry name" value="PRTYPHPHTASE"/>
</dbReference>
<dbReference type="PROSITE" id="PS50055">
    <property type="entry name" value="TYR_PHOSPHATASE_PTP"/>
    <property type="match status" value="1"/>
</dbReference>
<dbReference type="InterPro" id="IPR000387">
    <property type="entry name" value="Tyr_Pase_dom"/>
</dbReference>
<feature type="domain" description="Tyrosine-protein phosphatase" evidence="1">
    <location>
        <begin position="1"/>
        <end position="107"/>
    </location>
</feature>
<evidence type="ECO:0000259" key="1">
    <source>
        <dbReference type="PROSITE" id="PS50055"/>
    </source>
</evidence>
<dbReference type="STRING" id="6265.A0A0B2UQE2"/>
<dbReference type="PROSITE" id="PS00383">
    <property type="entry name" value="TYR_PHOSPHATASE_1"/>
    <property type="match status" value="1"/>
</dbReference>
<dbReference type="OMA" id="ESISVCK"/>